<evidence type="ECO:0000313" key="2">
    <source>
        <dbReference type="Proteomes" id="UP000646365"/>
    </source>
</evidence>
<dbReference type="AlphaFoldDB" id="A0A8J2YNR2"/>
<organism evidence="1 2">
    <name type="scientific">Aliidongia dinghuensis</name>
    <dbReference type="NCBI Taxonomy" id="1867774"/>
    <lineage>
        <taxon>Bacteria</taxon>
        <taxon>Pseudomonadati</taxon>
        <taxon>Pseudomonadota</taxon>
        <taxon>Alphaproteobacteria</taxon>
        <taxon>Rhodospirillales</taxon>
        <taxon>Dongiaceae</taxon>
        <taxon>Aliidongia</taxon>
    </lineage>
</organism>
<reference evidence="1" key="2">
    <citation type="submission" date="2020-09" db="EMBL/GenBank/DDBJ databases">
        <authorList>
            <person name="Sun Q."/>
            <person name="Zhou Y."/>
        </authorList>
    </citation>
    <scope>NUCLEOTIDE SEQUENCE</scope>
    <source>
        <strain evidence="1">CGMCC 1.15725</strain>
    </source>
</reference>
<accession>A0A8J2YNR2</accession>
<sequence length="159" mass="17634">MDGRLNRFLLLVAVFLAGGVVMLALRPSSVVYTPPFRTHDDHPTAHHPAQAVPASWAQFAQLVQDQFKARLEADDPTADRFRQFLKTRVVEGSQSNALFIQVWVDAEGKVARLEFQPLQDRQADADLHAILERHAIGRPPSDMPQPVHVKLALDGGNDG</sequence>
<name>A0A8J2YNR2_9PROT</name>
<comment type="caution">
    <text evidence="1">The sequence shown here is derived from an EMBL/GenBank/DDBJ whole genome shotgun (WGS) entry which is preliminary data.</text>
</comment>
<dbReference type="Proteomes" id="UP000646365">
    <property type="component" value="Unassembled WGS sequence"/>
</dbReference>
<keyword evidence="2" id="KW-1185">Reference proteome</keyword>
<proteinExistence type="predicted"/>
<reference evidence="1" key="1">
    <citation type="journal article" date="2014" name="Int. J. Syst. Evol. Microbiol.">
        <title>Complete genome sequence of Corynebacterium casei LMG S-19264T (=DSM 44701T), isolated from a smear-ripened cheese.</title>
        <authorList>
            <consortium name="US DOE Joint Genome Institute (JGI-PGF)"/>
            <person name="Walter F."/>
            <person name="Albersmeier A."/>
            <person name="Kalinowski J."/>
            <person name="Ruckert C."/>
        </authorList>
    </citation>
    <scope>NUCLEOTIDE SEQUENCE</scope>
    <source>
        <strain evidence="1">CGMCC 1.15725</strain>
    </source>
</reference>
<gene>
    <name evidence="1" type="ORF">GCM10011611_01330</name>
</gene>
<protein>
    <submittedName>
        <fullName evidence="1">Uncharacterized protein</fullName>
    </submittedName>
</protein>
<dbReference type="EMBL" id="BMJQ01000001">
    <property type="protein sequence ID" value="GGE99470.1"/>
    <property type="molecule type" value="Genomic_DNA"/>
</dbReference>
<evidence type="ECO:0000313" key="1">
    <source>
        <dbReference type="EMBL" id="GGE99470.1"/>
    </source>
</evidence>